<dbReference type="Pfam" id="PF24758">
    <property type="entry name" value="LRR_At5g56370"/>
    <property type="match status" value="1"/>
</dbReference>
<protein>
    <recommendedName>
        <fullName evidence="1">F-box domain-containing protein</fullName>
    </recommendedName>
</protein>
<sequence length="375" mass="43204">MTSSSKRSREPCADGVDRLSTMHNDILHNILSKLDFMDVVKTCVLSKRWRHVWMSVPCLNFSTDRFMKHTHEMSSYYGFWNFMKMVLLLRNESHIRRISVSASNNHSPKRAYRAYKLNELLCIADKLKVEELCFSGGDSDIEELFFHDDHGPAHELVFPRVVCETLTMLTVNFRCKTPLRIAQVFSNLKTLYLRRVVISHDVAHKLLSSGCVKLENMHLQDCQISSDIEGISISACNLKNLVIVYVNHGGKFVVGRSFDSKLKICAPNLVTFCYTGPMPLSFALLNTVSLRHVSICILDLIMPRHNHEDELVNEPYPSRFIGLNHAKTLTFSDLVVKVCGHHWLSHFISKEYYCSLSSICFFEDMICRLKRCFVW</sequence>
<dbReference type="Pfam" id="PF00646">
    <property type="entry name" value="F-box"/>
    <property type="match status" value="1"/>
</dbReference>
<dbReference type="InterPro" id="IPR053781">
    <property type="entry name" value="F-box_AtFBL13-like"/>
</dbReference>
<name>A0ABD3RPZ3_9LAMI</name>
<accession>A0ABD3RPZ3</accession>
<reference evidence="2 3" key="1">
    <citation type="submission" date="2024-12" db="EMBL/GenBank/DDBJ databases">
        <title>The unique morphological basis and parallel evolutionary history of personate flowers in Penstemon.</title>
        <authorList>
            <person name="Depatie T.H."/>
            <person name="Wessinger C.A."/>
        </authorList>
    </citation>
    <scope>NUCLEOTIDE SEQUENCE [LARGE SCALE GENOMIC DNA]</scope>
    <source>
        <strain evidence="2">WTNN_2</strain>
        <tissue evidence="2">Leaf</tissue>
    </source>
</reference>
<dbReference type="SUPFAM" id="SSF52047">
    <property type="entry name" value="RNI-like"/>
    <property type="match status" value="1"/>
</dbReference>
<dbReference type="CDD" id="cd22160">
    <property type="entry name" value="F-box_AtFBL13-like"/>
    <property type="match status" value="1"/>
</dbReference>
<dbReference type="PANTHER" id="PTHR34223">
    <property type="entry name" value="OS11G0201299 PROTEIN"/>
    <property type="match status" value="1"/>
</dbReference>
<dbReference type="InterPro" id="IPR036047">
    <property type="entry name" value="F-box-like_dom_sf"/>
</dbReference>
<feature type="domain" description="F-box" evidence="1">
    <location>
        <begin position="22"/>
        <end position="62"/>
    </location>
</feature>
<keyword evidence="3" id="KW-1185">Reference proteome</keyword>
<dbReference type="AlphaFoldDB" id="A0ABD3RPZ3"/>
<dbReference type="InterPro" id="IPR032675">
    <property type="entry name" value="LRR_dom_sf"/>
</dbReference>
<dbReference type="InterPro" id="IPR053197">
    <property type="entry name" value="F-box_SCFL_complex_component"/>
</dbReference>
<dbReference type="SMART" id="SM00256">
    <property type="entry name" value="FBOX"/>
    <property type="match status" value="1"/>
</dbReference>
<gene>
    <name evidence="2" type="ORF">ACJIZ3_016280</name>
</gene>
<evidence type="ECO:0000313" key="3">
    <source>
        <dbReference type="Proteomes" id="UP001634393"/>
    </source>
</evidence>
<dbReference type="PANTHER" id="PTHR34223:SF51">
    <property type="entry name" value="OS06G0556300 PROTEIN"/>
    <property type="match status" value="1"/>
</dbReference>
<dbReference type="EMBL" id="JBJXBP010000008">
    <property type="protein sequence ID" value="KAL3815012.1"/>
    <property type="molecule type" value="Genomic_DNA"/>
</dbReference>
<comment type="caution">
    <text evidence="2">The sequence shown here is derived from an EMBL/GenBank/DDBJ whole genome shotgun (WGS) entry which is preliminary data.</text>
</comment>
<dbReference type="InterPro" id="IPR055411">
    <property type="entry name" value="LRR_FXL15/At3g58940/PEG3-like"/>
</dbReference>
<dbReference type="InterPro" id="IPR001810">
    <property type="entry name" value="F-box_dom"/>
</dbReference>
<organism evidence="2 3">
    <name type="scientific">Penstemon smallii</name>
    <dbReference type="NCBI Taxonomy" id="265156"/>
    <lineage>
        <taxon>Eukaryota</taxon>
        <taxon>Viridiplantae</taxon>
        <taxon>Streptophyta</taxon>
        <taxon>Embryophyta</taxon>
        <taxon>Tracheophyta</taxon>
        <taxon>Spermatophyta</taxon>
        <taxon>Magnoliopsida</taxon>
        <taxon>eudicotyledons</taxon>
        <taxon>Gunneridae</taxon>
        <taxon>Pentapetalae</taxon>
        <taxon>asterids</taxon>
        <taxon>lamiids</taxon>
        <taxon>Lamiales</taxon>
        <taxon>Plantaginaceae</taxon>
        <taxon>Cheloneae</taxon>
        <taxon>Penstemon</taxon>
    </lineage>
</organism>
<evidence type="ECO:0000313" key="2">
    <source>
        <dbReference type="EMBL" id="KAL3815012.1"/>
    </source>
</evidence>
<dbReference type="SUPFAM" id="SSF81383">
    <property type="entry name" value="F-box domain"/>
    <property type="match status" value="1"/>
</dbReference>
<evidence type="ECO:0000259" key="1">
    <source>
        <dbReference type="SMART" id="SM00256"/>
    </source>
</evidence>
<dbReference type="Gene3D" id="3.80.10.10">
    <property type="entry name" value="Ribonuclease Inhibitor"/>
    <property type="match status" value="1"/>
</dbReference>
<proteinExistence type="predicted"/>
<dbReference type="Proteomes" id="UP001634393">
    <property type="component" value="Unassembled WGS sequence"/>
</dbReference>